<sequence>MSPNMRAYEHRHANSDKDAVLFHKRLNHNTLHTKRCNATQQVLTKDKTISPPSVKQINLI</sequence>
<proteinExistence type="predicted"/>
<reference evidence="1 4" key="1">
    <citation type="journal article" date="2019" name="Nat. Med.">
        <title>A library of human gut bacterial isolates paired with longitudinal multiomics data enables mechanistic microbiome research.</title>
        <authorList>
            <person name="Poyet M."/>
            <person name="Groussin M."/>
            <person name="Gibbons S.M."/>
            <person name="Avila-Pacheco J."/>
            <person name="Jiang X."/>
            <person name="Kearney S.M."/>
            <person name="Perrotta A.R."/>
            <person name="Berdy B."/>
            <person name="Zhao S."/>
            <person name="Lieberman T.D."/>
            <person name="Swanson P.K."/>
            <person name="Smith M."/>
            <person name="Roesemann S."/>
            <person name="Alexander J.E."/>
            <person name="Rich S.A."/>
            <person name="Livny J."/>
            <person name="Vlamakis H."/>
            <person name="Clish C."/>
            <person name="Bullock K."/>
            <person name="Deik A."/>
            <person name="Scott J."/>
            <person name="Pierce K.A."/>
            <person name="Xavier R.J."/>
            <person name="Alm E.J."/>
        </authorList>
    </citation>
    <scope>NUCLEOTIDE SEQUENCE [LARGE SCALE GENOMIC DNA]</scope>
    <source>
        <strain evidence="1 4">BIOML-A1</strain>
    </source>
</reference>
<evidence type="ECO:0000313" key="2">
    <source>
        <dbReference type="EMBL" id="TWV74812.1"/>
    </source>
</evidence>
<accession>A0A412D609</accession>
<dbReference type="Proteomes" id="UP000429838">
    <property type="component" value="Unassembled WGS sequence"/>
</dbReference>
<reference evidence="2 3" key="2">
    <citation type="submission" date="2019-08" db="EMBL/GenBank/DDBJ databases">
        <title>Genome sequencing of Bacteroides fragilis Sample_iSURF_9.</title>
        <authorList>
            <person name="Chandler J.E."/>
            <person name="Ruoff K.L."/>
            <person name="Price C.E."/>
            <person name="Valls R.A."/>
            <person name="O'Toole G.A."/>
        </authorList>
    </citation>
    <scope>NUCLEOTIDE SEQUENCE [LARGE SCALE GENOMIC DNA]</scope>
    <source>
        <strain evidence="2 3">CFPLTA004_1B</strain>
    </source>
</reference>
<organism evidence="2 3">
    <name type="scientific">Bacteroides fragilis</name>
    <dbReference type="NCBI Taxonomy" id="817"/>
    <lineage>
        <taxon>Bacteria</taxon>
        <taxon>Pseudomonadati</taxon>
        <taxon>Bacteroidota</taxon>
        <taxon>Bacteroidia</taxon>
        <taxon>Bacteroidales</taxon>
        <taxon>Bacteroidaceae</taxon>
        <taxon>Bacteroides</taxon>
    </lineage>
</organism>
<evidence type="ECO:0000313" key="4">
    <source>
        <dbReference type="Proteomes" id="UP000429838"/>
    </source>
</evidence>
<evidence type="ECO:0000313" key="3">
    <source>
        <dbReference type="Proteomes" id="UP000318041"/>
    </source>
</evidence>
<name>A0A412D609_BACFG</name>
<dbReference type="EMBL" id="VOHY01000006">
    <property type="protein sequence ID" value="TWV74812.1"/>
    <property type="molecule type" value="Genomic_DNA"/>
</dbReference>
<evidence type="ECO:0000313" key="1">
    <source>
        <dbReference type="EMBL" id="KAA5208847.1"/>
    </source>
</evidence>
<gene>
    <name evidence="1" type="ORF">F2Z25_05550</name>
    <name evidence="2" type="ORF">FSA08_09440</name>
</gene>
<dbReference type="AlphaFoldDB" id="A0A412D609"/>
<protein>
    <submittedName>
        <fullName evidence="2">Uncharacterized protein</fullName>
    </submittedName>
</protein>
<dbReference type="Proteomes" id="UP000318041">
    <property type="component" value="Unassembled WGS sequence"/>
</dbReference>
<dbReference type="EMBL" id="VWAQ01000004">
    <property type="protein sequence ID" value="KAA5208847.1"/>
    <property type="molecule type" value="Genomic_DNA"/>
</dbReference>
<comment type="caution">
    <text evidence="2">The sequence shown here is derived from an EMBL/GenBank/DDBJ whole genome shotgun (WGS) entry which is preliminary data.</text>
</comment>